<dbReference type="GO" id="GO:0070125">
    <property type="term" value="P:mitochondrial translational elongation"/>
    <property type="evidence" value="ECO:0007669"/>
    <property type="project" value="TreeGrafter"/>
</dbReference>
<evidence type="ECO:0000256" key="2">
    <source>
        <dbReference type="ARBA" id="ARBA00022768"/>
    </source>
</evidence>
<evidence type="ECO:0000313" key="6">
    <source>
        <dbReference type="EMBL" id="KAK9879525.1"/>
    </source>
</evidence>
<name>A0AAW1UEQ9_9CUCU</name>
<keyword evidence="2 4" id="KW-0251">Elongation factor</keyword>
<dbReference type="Proteomes" id="UP001431783">
    <property type="component" value="Unassembled WGS sequence"/>
</dbReference>
<keyword evidence="7" id="KW-1185">Reference proteome</keyword>
<accession>A0AAW1UEQ9</accession>
<keyword evidence="3 4" id="KW-0648">Protein biosynthesis</keyword>
<comment type="caution">
    <text evidence="6">The sequence shown here is derived from an EMBL/GenBank/DDBJ whole genome shotgun (WGS) entry which is preliminary data.</text>
</comment>
<dbReference type="SUPFAM" id="SSF54713">
    <property type="entry name" value="Elongation factor Ts (EF-Ts), dimerisation domain"/>
    <property type="match status" value="2"/>
</dbReference>
<dbReference type="PANTHER" id="PTHR11741">
    <property type="entry name" value="ELONGATION FACTOR TS"/>
    <property type="match status" value="1"/>
</dbReference>
<dbReference type="SUPFAM" id="SSF46934">
    <property type="entry name" value="UBA-like"/>
    <property type="match status" value="1"/>
</dbReference>
<reference evidence="6 7" key="1">
    <citation type="submission" date="2023-03" db="EMBL/GenBank/DDBJ databases">
        <title>Genome insight into feeding habits of ladybird beetles.</title>
        <authorList>
            <person name="Li H.-S."/>
            <person name="Huang Y.-H."/>
            <person name="Pang H."/>
        </authorList>
    </citation>
    <scope>NUCLEOTIDE SEQUENCE [LARGE SCALE GENOMIC DNA]</scope>
    <source>
        <strain evidence="6">SYSU_2023b</strain>
        <tissue evidence="6">Whole body</tissue>
    </source>
</reference>
<dbReference type="PANTHER" id="PTHR11741:SF0">
    <property type="entry name" value="ELONGATION FACTOR TS, MITOCHONDRIAL"/>
    <property type="match status" value="1"/>
</dbReference>
<evidence type="ECO:0000256" key="1">
    <source>
        <dbReference type="ARBA" id="ARBA00005532"/>
    </source>
</evidence>
<dbReference type="GO" id="GO:0003746">
    <property type="term" value="F:translation elongation factor activity"/>
    <property type="evidence" value="ECO:0007669"/>
    <property type="project" value="UniProtKB-UniRule"/>
</dbReference>
<dbReference type="InterPro" id="IPR014039">
    <property type="entry name" value="Transl_elong_EFTs/EF1B_dimer"/>
</dbReference>
<dbReference type="InterPro" id="IPR009060">
    <property type="entry name" value="UBA-like_sf"/>
</dbReference>
<evidence type="ECO:0000259" key="5">
    <source>
        <dbReference type="Pfam" id="PF00889"/>
    </source>
</evidence>
<comment type="similarity">
    <text evidence="1 4">Belongs to the EF-Ts family.</text>
</comment>
<sequence>MIFTKRIMRFYHSSKQLFGAEKSSLAVLRKKTGYTIANCKKALQLNDNDLGQAEKWLKDQAQIMGWKKATKLEGRLTSQGLIGVAIKDSCAAMIELSCETDFVAKNKEFKSMVEIAANSCVDFASSQYKSNAPIIKICFSGEQLKELPTQDGKKLSDLLALMIGTVGENATFKRALCFKAGHGVYLAGYAHPSGDEPNHVQLGKFGSILAFRQFAPKEVDLNTVGKELCQHIVGMNPKKLGTIDEIPSEKSDYEDSLLHQEYLLDESITVKDYLEESGVEVIDFRRFQCGESMMESGDQPLELIETCQ</sequence>
<dbReference type="Pfam" id="PF25025">
    <property type="entry name" value="EF-Ts_N"/>
    <property type="match status" value="1"/>
</dbReference>
<dbReference type="Pfam" id="PF00889">
    <property type="entry name" value="EF_TS"/>
    <property type="match status" value="1"/>
</dbReference>
<keyword evidence="4" id="KW-0496">Mitochondrion</keyword>
<dbReference type="InterPro" id="IPR018101">
    <property type="entry name" value="Transl_elong_Ts_CS"/>
</dbReference>
<proteinExistence type="inferred from homology"/>
<organism evidence="6 7">
    <name type="scientific">Henosepilachna vigintioctopunctata</name>
    <dbReference type="NCBI Taxonomy" id="420089"/>
    <lineage>
        <taxon>Eukaryota</taxon>
        <taxon>Metazoa</taxon>
        <taxon>Ecdysozoa</taxon>
        <taxon>Arthropoda</taxon>
        <taxon>Hexapoda</taxon>
        <taxon>Insecta</taxon>
        <taxon>Pterygota</taxon>
        <taxon>Neoptera</taxon>
        <taxon>Endopterygota</taxon>
        <taxon>Coleoptera</taxon>
        <taxon>Polyphaga</taxon>
        <taxon>Cucujiformia</taxon>
        <taxon>Coccinelloidea</taxon>
        <taxon>Coccinellidae</taxon>
        <taxon>Epilachninae</taxon>
        <taxon>Epilachnini</taxon>
        <taxon>Henosepilachna</taxon>
    </lineage>
</organism>
<dbReference type="EMBL" id="JARQZJ010000062">
    <property type="protein sequence ID" value="KAK9879525.1"/>
    <property type="molecule type" value="Genomic_DNA"/>
</dbReference>
<dbReference type="PROSITE" id="PS01127">
    <property type="entry name" value="EF_TS_2"/>
    <property type="match status" value="1"/>
</dbReference>
<comment type="function">
    <text evidence="4">Associates with the EF-Tu.GDP complex and induces the exchange of GDP to GTP. It remains bound to the aminoacyl-tRNA.EF-Tu.GTP complex up to the GTP hydrolysis stage on the ribosome.</text>
</comment>
<feature type="domain" description="Translation elongation factor EFTs/EF1B dimerisation" evidence="5">
    <location>
        <begin position="91"/>
        <end position="250"/>
    </location>
</feature>
<comment type="subcellular location">
    <subcellularLocation>
        <location evidence="4">Mitochondrion</location>
    </subcellularLocation>
</comment>
<dbReference type="CDD" id="cd14275">
    <property type="entry name" value="UBA_EF-Ts"/>
    <property type="match status" value="1"/>
</dbReference>
<dbReference type="Gene3D" id="1.10.8.10">
    <property type="entry name" value="DNA helicase RuvA subunit, C-terminal domain"/>
    <property type="match status" value="1"/>
</dbReference>
<dbReference type="InterPro" id="IPR036402">
    <property type="entry name" value="EF-Ts_dimer_sf"/>
</dbReference>
<protein>
    <recommendedName>
        <fullName evidence="4">Elongation factor Ts, mitochondrial</fullName>
        <shortName evidence="4">EF-Ts</shortName>
        <shortName evidence="4">EF-TsMt</shortName>
    </recommendedName>
</protein>
<dbReference type="GO" id="GO:0005739">
    <property type="term" value="C:mitochondrion"/>
    <property type="evidence" value="ECO:0007669"/>
    <property type="project" value="UniProtKB-SubCell"/>
</dbReference>
<dbReference type="Gene3D" id="3.30.479.20">
    <property type="entry name" value="Elongation factor Ts, dimerisation domain"/>
    <property type="match status" value="2"/>
</dbReference>
<dbReference type="HAMAP" id="MF_00050">
    <property type="entry name" value="EF_Ts"/>
    <property type="match status" value="1"/>
</dbReference>
<dbReference type="AlphaFoldDB" id="A0AAW1UEQ9"/>
<evidence type="ECO:0000313" key="7">
    <source>
        <dbReference type="Proteomes" id="UP001431783"/>
    </source>
</evidence>
<evidence type="ECO:0000256" key="4">
    <source>
        <dbReference type="HAMAP-Rule" id="MF_03135"/>
    </source>
</evidence>
<gene>
    <name evidence="6" type="ORF">WA026_006596</name>
</gene>
<dbReference type="InterPro" id="IPR001816">
    <property type="entry name" value="Transl_elong_EFTs/EF1B"/>
</dbReference>
<evidence type="ECO:0000256" key="3">
    <source>
        <dbReference type="ARBA" id="ARBA00022917"/>
    </source>
</evidence>